<dbReference type="STRING" id="40148.A0A0D9YWV9"/>
<evidence type="ECO:0000256" key="4">
    <source>
        <dbReference type="ARBA" id="ARBA00023163"/>
    </source>
</evidence>
<comment type="function">
    <text evidence="6">Transcription factor. Interacts specifically with the W box (5'-(T)TGAC[CT]-3'), a frequently occurring elicitor-responsive cis-acting element.</text>
</comment>
<dbReference type="HOGENOM" id="CLU_029232_3_1_1"/>
<evidence type="ECO:0000259" key="9">
    <source>
        <dbReference type="PROSITE" id="PS50811"/>
    </source>
</evidence>
<evidence type="ECO:0000256" key="7">
    <source>
        <dbReference type="ARBA" id="ARBA00060761"/>
    </source>
</evidence>
<dbReference type="AlphaFoldDB" id="A0A0D9YWV9"/>
<comment type="subcellular location">
    <subcellularLocation>
        <location evidence="1">Nucleus</location>
    </subcellularLocation>
</comment>
<evidence type="ECO:0000256" key="1">
    <source>
        <dbReference type="ARBA" id="ARBA00004123"/>
    </source>
</evidence>
<comment type="similarity">
    <text evidence="7">Belongs to the WRKY group II-e family.</text>
</comment>
<evidence type="ECO:0000313" key="11">
    <source>
        <dbReference type="Proteomes" id="UP000026961"/>
    </source>
</evidence>
<name>A0A0D9YWV9_9ORYZ</name>
<keyword evidence="2" id="KW-0805">Transcription regulation</keyword>
<feature type="region of interest" description="Disordered" evidence="8">
    <location>
        <begin position="384"/>
        <end position="436"/>
    </location>
</feature>
<dbReference type="PROSITE" id="PS50811">
    <property type="entry name" value="WRKY"/>
    <property type="match status" value="1"/>
</dbReference>
<dbReference type="InterPro" id="IPR044810">
    <property type="entry name" value="WRKY_plant"/>
</dbReference>
<dbReference type="InterPro" id="IPR036576">
    <property type="entry name" value="WRKY_dom_sf"/>
</dbReference>
<feature type="compositionally biased region" description="Low complexity" evidence="8">
    <location>
        <begin position="410"/>
        <end position="431"/>
    </location>
</feature>
<dbReference type="EnsemblPlants" id="OGLUM02G29590.1">
    <property type="protein sequence ID" value="OGLUM02G29590.1"/>
    <property type="gene ID" value="OGLUM02G29590"/>
</dbReference>
<dbReference type="GO" id="GO:0003700">
    <property type="term" value="F:DNA-binding transcription factor activity"/>
    <property type="evidence" value="ECO:0007669"/>
    <property type="project" value="InterPro"/>
</dbReference>
<protein>
    <recommendedName>
        <fullName evidence="9">WRKY domain-containing protein</fullName>
    </recommendedName>
</protein>
<dbReference type="Gene3D" id="2.20.25.80">
    <property type="entry name" value="WRKY domain"/>
    <property type="match status" value="1"/>
</dbReference>
<keyword evidence="11" id="KW-1185">Reference proteome</keyword>
<dbReference type="Gramene" id="OGLUM02G29590.1">
    <property type="protein sequence ID" value="OGLUM02G29590.1"/>
    <property type="gene ID" value="OGLUM02G29590"/>
</dbReference>
<dbReference type="SMART" id="SM00774">
    <property type="entry name" value="WRKY"/>
    <property type="match status" value="1"/>
</dbReference>
<reference evidence="10" key="1">
    <citation type="submission" date="2015-04" db="UniProtKB">
        <authorList>
            <consortium name="EnsemblPlants"/>
        </authorList>
    </citation>
    <scope>IDENTIFICATION</scope>
</reference>
<proteinExistence type="inferred from homology"/>
<evidence type="ECO:0000256" key="6">
    <source>
        <dbReference type="ARBA" id="ARBA00059805"/>
    </source>
</evidence>
<feature type="compositionally biased region" description="Polar residues" evidence="8">
    <location>
        <begin position="392"/>
        <end position="403"/>
    </location>
</feature>
<evidence type="ECO:0000256" key="8">
    <source>
        <dbReference type="SAM" id="MobiDB-lite"/>
    </source>
</evidence>
<dbReference type="GO" id="GO:0005634">
    <property type="term" value="C:nucleus"/>
    <property type="evidence" value="ECO:0007669"/>
    <property type="project" value="UniProtKB-SubCell"/>
</dbReference>
<evidence type="ECO:0000256" key="5">
    <source>
        <dbReference type="ARBA" id="ARBA00023242"/>
    </source>
</evidence>
<dbReference type="GO" id="GO:0000976">
    <property type="term" value="F:transcription cis-regulatory region binding"/>
    <property type="evidence" value="ECO:0007669"/>
    <property type="project" value="TreeGrafter"/>
</dbReference>
<evidence type="ECO:0000256" key="3">
    <source>
        <dbReference type="ARBA" id="ARBA00023125"/>
    </source>
</evidence>
<dbReference type="Proteomes" id="UP000026961">
    <property type="component" value="Chromosome 2"/>
</dbReference>
<accession>A0A0D9YWV9</accession>
<dbReference type="PANTHER" id="PTHR32096:SF18">
    <property type="entry name" value="DISEASE RESISTANCE PROTEIN RRS1B-RELATED"/>
    <property type="match status" value="1"/>
</dbReference>
<dbReference type="InterPro" id="IPR003657">
    <property type="entry name" value="WRKY_dom"/>
</dbReference>
<keyword evidence="4" id="KW-0804">Transcription</keyword>
<reference evidence="10" key="2">
    <citation type="submission" date="2018-05" db="EMBL/GenBank/DDBJ databases">
        <title>OgluRS3 (Oryza glumaepatula Reference Sequence Version 3).</title>
        <authorList>
            <person name="Zhang J."/>
            <person name="Kudrna D."/>
            <person name="Lee S."/>
            <person name="Talag J."/>
            <person name="Welchert J."/>
            <person name="Wing R.A."/>
        </authorList>
    </citation>
    <scope>NUCLEOTIDE SEQUENCE [LARGE SCALE GENOMIC DNA]</scope>
</reference>
<evidence type="ECO:0000256" key="2">
    <source>
        <dbReference type="ARBA" id="ARBA00023015"/>
    </source>
</evidence>
<dbReference type="Pfam" id="PF03106">
    <property type="entry name" value="WRKY"/>
    <property type="match status" value="1"/>
</dbReference>
<sequence>MIHPLMSSLPPLHLSFLLFFLSFRTYKTALSILSLSLVSQQFCPLPLGARLLAGFTQHYTTTSIIVLLPSRASERERERERERGGGGGGGQIIMCDYFLQRMEGEQAAGDLADIVLRAGGAAAAAVAGGGIPSTEWQLPPAEEEEEEPGFFPLPPSSSDGSGMSGADAFGDPFAGLPDPFGGDYPSSSGGAAAAADFFDAVVAKAGFVDVGVLGGGGGGGCDGGGVDGGGGGSSLLGMSKPILPRAAMQLPSVSPRAIRPYPVMAGDTVKLGAPMAGGPCAFDGAAAAGLHMSSSPRGAVGGIKRRKNQARKVVCIPAPAAAGGRTSGEVVPSDLWAWRKYGQKPIKGSPYPRGYYRCSSSKGCSARKQVERSRTDPNMLVITYTSEHNHPWPTQRNALAGSTRSHHAKNSSSNSSSSGASSASKNNSSHSGYHHQKPLVKAEPNDQSAAAAAATTAATVPVKEEAAMVGTSSEALAKTTQKSMEDAAAAASATAAAVEHSDLMQQMFSQSYRPMIPEAAAGGHHDDFFADLAELESDPMSLIFSKEYMATNYKPAGDPAGKEMNAVDKGLDPAYMLDWSSTTVVTRAGGSSFMQGEGGL</sequence>
<keyword evidence="3" id="KW-0238">DNA-binding</keyword>
<dbReference type="eggNOG" id="ENOG502QU8N">
    <property type="taxonomic scope" value="Eukaryota"/>
</dbReference>
<evidence type="ECO:0000313" key="10">
    <source>
        <dbReference type="EnsemblPlants" id="OGLUM02G29590.1"/>
    </source>
</evidence>
<dbReference type="FunFam" id="2.20.25.80:FF:000005">
    <property type="entry name" value="probable WRKY transcription factor 14"/>
    <property type="match status" value="1"/>
</dbReference>
<organism evidence="10">
    <name type="scientific">Oryza glumipatula</name>
    <dbReference type="NCBI Taxonomy" id="40148"/>
    <lineage>
        <taxon>Eukaryota</taxon>
        <taxon>Viridiplantae</taxon>
        <taxon>Streptophyta</taxon>
        <taxon>Embryophyta</taxon>
        <taxon>Tracheophyta</taxon>
        <taxon>Spermatophyta</taxon>
        <taxon>Magnoliopsida</taxon>
        <taxon>Liliopsida</taxon>
        <taxon>Poales</taxon>
        <taxon>Poaceae</taxon>
        <taxon>BOP clade</taxon>
        <taxon>Oryzoideae</taxon>
        <taxon>Oryzeae</taxon>
        <taxon>Oryzinae</taxon>
        <taxon>Oryza</taxon>
    </lineage>
</organism>
<keyword evidence="5" id="KW-0539">Nucleus</keyword>
<dbReference type="PANTHER" id="PTHR32096">
    <property type="entry name" value="WRKY TRANSCRIPTION FACTOR 30-RELATED-RELATED"/>
    <property type="match status" value="1"/>
</dbReference>
<dbReference type="SUPFAM" id="SSF118290">
    <property type="entry name" value="WRKY DNA-binding domain"/>
    <property type="match status" value="1"/>
</dbReference>
<feature type="domain" description="WRKY" evidence="9">
    <location>
        <begin position="327"/>
        <end position="393"/>
    </location>
</feature>